<dbReference type="Pfam" id="PF16861">
    <property type="entry name" value="Carbam_trans_C"/>
    <property type="match status" value="1"/>
</dbReference>
<dbReference type="InterPro" id="IPR003696">
    <property type="entry name" value="Carbtransf_dom"/>
</dbReference>
<dbReference type="AlphaFoldDB" id="A0A932CNY4"/>
<comment type="caution">
    <text evidence="4">The sequence shown here is derived from an EMBL/GenBank/DDBJ whole genome shotgun (WGS) entry which is preliminary data.</text>
</comment>
<reference evidence="4" key="1">
    <citation type="submission" date="2020-07" db="EMBL/GenBank/DDBJ databases">
        <title>Huge and variable diversity of episymbiotic CPR bacteria and DPANN archaea in groundwater ecosystems.</title>
        <authorList>
            <person name="He C.Y."/>
            <person name="Keren R."/>
            <person name="Whittaker M."/>
            <person name="Farag I.F."/>
            <person name="Doudna J."/>
            <person name="Cate J.H.D."/>
            <person name="Banfield J.F."/>
        </authorList>
    </citation>
    <scope>NUCLEOTIDE SEQUENCE</scope>
    <source>
        <strain evidence="4">NC_groundwater_672_Ag_B-0.1um_62_36</strain>
    </source>
</reference>
<feature type="domain" description="Carbamoyltransferase C-terminal" evidence="3">
    <location>
        <begin position="402"/>
        <end position="591"/>
    </location>
</feature>
<dbReference type="CDD" id="cd24098">
    <property type="entry name" value="ASKHA_NBD_TobZ_N"/>
    <property type="match status" value="1"/>
</dbReference>
<organism evidence="4 5">
    <name type="scientific">Tectimicrobiota bacterium</name>
    <dbReference type="NCBI Taxonomy" id="2528274"/>
    <lineage>
        <taxon>Bacteria</taxon>
        <taxon>Pseudomonadati</taxon>
        <taxon>Nitrospinota/Tectimicrobiota group</taxon>
        <taxon>Candidatus Tectimicrobiota</taxon>
    </lineage>
</organism>
<gene>
    <name evidence="4" type="ORF">HYY20_08405</name>
</gene>
<evidence type="ECO:0000256" key="1">
    <source>
        <dbReference type="ARBA" id="ARBA00006129"/>
    </source>
</evidence>
<accession>A0A932CNY4</accession>
<dbReference type="InterPro" id="IPR051338">
    <property type="entry name" value="NodU/CmcH_Carbamoyltrnsfr"/>
</dbReference>
<dbReference type="InterPro" id="IPR043129">
    <property type="entry name" value="ATPase_NBD"/>
</dbReference>
<dbReference type="SUPFAM" id="SSF53067">
    <property type="entry name" value="Actin-like ATPase domain"/>
    <property type="match status" value="1"/>
</dbReference>
<dbReference type="InterPro" id="IPR031730">
    <property type="entry name" value="Carbam_trans_C"/>
</dbReference>
<proteinExistence type="inferred from homology"/>
<evidence type="ECO:0000313" key="4">
    <source>
        <dbReference type="EMBL" id="MBI2876888.1"/>
    </source>
</evidence>
<sequence>MNIVGISAFYHDSAACLIQDGRIIAAAQEERFSRKKHDESFPISALSYCLRQGAVAPGDLDLVVFYDKPLTKFMRILRTHFHTAPYSLRSFLRAVPTWSREKLWVPYIIEKTCRDLGYGRPKRTFFTEHHESHAASAFFPSPFAEAAILTLDGAGEWATTTIGSGSGNQVTLQSELRFPHSLGLLYSAFTYFTGFRINSGEYKLMGLAPYGEPTYADRIRTHLIDLREDGSFRLDMSYFNYLGGLTMTNEKFHQLFEGPPRKPEAEITRREMDLARSIQEVTEEIVIKLARFAKRKTGAKNLCMAGGVALNCVANGKILEATGFDDLWIQPAAGDAGGALGAALYAWYQYLNHPREVETGKDSMAGARLGPQFGNEEIQAFLDAHNLPYRRLKEEEWAQTIARLIAEQHVVGLFQGRLEFGPRALGGRSILGDPRSPKMQSVMNLKIKYRESFRPFAPSVLQERVADYFMLDRGSPYMLLVAPVREEHRVHADRGERVHSLRDWVNEVRSSVPAITHVDYSARIQTVSREVSPHFYGLIQAFEELTGCGLVVNTSFNVRGEPIVCTPDEAYQCFMRTQMDYLVLESFLLAKEDQTVLVNDTDWTKEFVLD</sequence>
<comment type="similarity">
    <text evidence="1">Belongs to the NodU/CmcH family.</text>
</comment>
<evidence type="ECO:0000313" key="5">
    <source>
        <dbReference type="Proteomes" id="UP000769766"/>
    </source>
</evidence>
<dbReference type="Gene3D" id="3.30.420.40">
    <property type="match status" value="2"/>
</dbReference>
<evidence type="ECO:0000259" key="3">
    <source>
        <dbReference type="Pfam" id="PF16861"/>
    </source>
</evidence>
<dbReference type="EMBL" id="JACPRF010000253">
    <property type="protein sequence ID" value="MBI2876888.1"/>
    <property type="molecule type" value="Genomic_DNA"/>
</dbReference>
<dbReference type="GO" id="GO:0003824">
    <property type="term" value="F:catalytic activity"/>
    <property type="evidence" value="ECO:0007669"/>
    <property type="project" value="InterPro"/>
</dbReference>
<dbReference type="InterPro" id="IPR038152">
    <property type="entry name" value="Carbam_trans_C_sf"/>
</dbReference>
<feature type="domain" description="Carbamoyltransferase" evidence="2">
    <location>
        <begin position="3"/>
        <end position="344"/>
    </location>
</feature>
<name>A0A932CNY4_UNCTE</name>
<dbReference type="Pfam" id="PF02543">
    <property type="entry name" value="Carbam_trans_N"/>
    <property type="match status" value="1"/>
</dbReference>
<dbReference type="PANTHER" id="PTHR34847">
    <property type="entry name" value="NODULATION PROTEIN U"/>
    <property type="match status" value="1"/>
</dbReference>
<dbReference type="Proteomes" id="UP000769766">
    <property type="component" value="Unassembled WGS sequence"/>
</dbReference>
<dbReference type="Gene3D" id="3.90.870.20">
    <property type="entry name" value="Carbamoyltransferase, C-terminal domain"/>
    <property type="match status" value="1"/>
</dbReference>
<dbReference type="PANTHER" id="PTHR34847:SF1">
    <property type="entry name" value="NODULATION PROTEIN U"/>
    <property type="match status" value="1"/>
</dbReference>
<evidence type="ECO:0000259" key="2">
    <source>
        <dbReference type="Pfam" id="PF02543"/>
    </source>
</evidence>
<protein>
    <submittedName>
        <fullName evidence="4">Carbamoyltransferase</fullName>
    </submittedName>
</protein>